<dbReference type="STRING" id="312017.Q23QY4"/>
<gene>
    <name evidence="2" type="ORF">TTHERM_00997770</name>
</gene>
<dbReference type="SUPFAM" id="SSF56059">
    <property type="entry name" value="Glutathione synthetase ATP-binding domain-like"/>
    <property type="match status" value="1"/>
</dbReference>
<dbReference type="PANTHER" id="PTHR46069">
    <property type="entry name" value="TUBULIN TYROSINE LIGASE"/>
    <property type="match status" value="1"/>
</dbReference>
<keyword evidence="2" id="KW-0436">Ligase</keyword>
<dbReference type="OrthoDB" id="196367at2759"/>
<dbReference type="Gene3D" id="3.30.470.20">
    <property type="entry name" value="ATP-grasp fold, B domain"/>
    <property type="match status" value="1"/>
</dbReference>
<evidence type="ECO:0000313" key="2">
    <source>
        <dbReference type="EMBL" id="EAR98972.2"/>
    </source>
</evidence>
<dbReference type="GO" id="GO:0016874">
    <property type="term" value="F:ligase activity"/>
    <property type="evidence" value="ECO:0007669"/>
    <property type="project" value="UniProtKB-KW"/>
</dbReference>
<feature type="region of interest" description="Disordered" evidence="1">
    <location>
        <begin position="89"/>
        <end position="109"/>
    </location>
</feature>
<organism evidence="2 3">
    <name type="scientific">Tetrahymena thermophila (strain SB210)</name>
    <dbReference type="NCBI Taxonomy" id="312017"/>
    <lineage>
        <taxon>Eukaryota</taxon>
        <taxon>Sar</taxon>
        <taxon>Alveolata</taxon>
        <taxon>Ciliophora</taxon>
        <taxon>Intramacronucleata</taxon>
        <taxon>Oligohymenophorea</taxon>
        <taxon>Hymenostomatida</taxon>
        <taxon>Tetrahymenina</taxon>
        <taxon>Tetrahymenidae</taxon>
        <taxon>Tetrahymena</taxon>
    </lineage>
</organism>
<proteinExistence type="predicted"/>
<feature type="compositionally biased region" description="Low complexity" evidence="1">
    <location>
        <begin position="89"/>
        <end position="105"/>
    </location>
</feature>
<dbReference type="PANTHER" id="PTHR46069:SF1">
    <property type="entry name" value="CHROMOSOME UNDETERMINED SCAFFOLD_125, WHOLE GENOME SHOTGUN SEQUENCE"/>
    <property type="match status" value="1"/>
</dbReference>
<accession>Q23QY4</accession>
<dbReference type="AlphaFoldDB" id="Q23QY4"/>
<reference evidence="3" key="1">
    <citation type="journal article" date="2006" name="PLoS Biol.">
        <title>Macronuclear genome sequence of the ciliate Tetrahymena thermophila, a model eukaryote.</title>
        <authorList>
            <person name="Eisen J.A."/>
            <person name="Coyne R.S."/>
            <person name="Wu M."/>
            <person name="Wu D."/>
            <person name="Thiagarajan M."/>
            <person name="Wortman J.R."/>
            <person name="Badger J.H."/>
            <person name="Ren Q."/>
            <person name="Amedeo P."/>
            <person name="Jones K.M."/>
            <person name="Tallon L.J."/>
            <person name="Delcher A.L."/>
            <person name="Salzberg S.L."/>
            <person name="Silva J.C."/>
            <person name="Haas B.J."/>
            <person name="Majoros W.H."/>
            <person name="Farzad M."/>
            <person name="Carlton J.M."/>
            <person name="Smith R.K. Jr."/>
            <person name="Garg J."/>
            <person name="Pearlman R.E."/>
            <person name="Karrer K.M."/>
            <person name="Sun L."/>
            <person name="Manning G."/>
            <person name="Elde N.C."/>
            <person name="Turkewitz A.P."/>
            <person name="Asai D.J."/>
            <person name="Wilkes D.E."/>
            <person name="Wang Y."/>
            <person name="Cai H."/>
            <person name="Collins K."/>
            <person name="Stewart B.A."/>
            <person name="Lee S.R."/>
            <person name="Wilamowska K."/>
            <person name="Weinberg Z."/>
            <person name="Ruzzo W.L."/>
            <person name="Wloga D."/>
            <person name="Gaertig J."/>
            <person name="Frankel J."/>
            <person name="Tsao C.-C."/>
            <person name="Gorovsky M.A."/>
            <person name="Keeling P.J."/>
            <person name="Waller R.F."/>
            <person name="Patron N.J."/>
            <person name="Cherry J.M."/>
            <person name="Stover N.A."/>
            <person name="Krieger C.J."/>
            <person name="del Toro C."/>
            <person name="Ryder H.F."/>
            <person name="Williamson S.C."/>
            <person name="Barbeau R.A."/>
            <person name="Hamilton E.P."/>
            <person name="Orias E."/>
        </authorList>
    </citation>
    <scope>NUCLEOTIDE SEQUENCE [LARGE SCALE GENOMIC DNA]</scope>
    <source>
        <strain evidence="3">SB210</strain>
    </source>
</reference>
<dbReference type="InParanoid" id="Q23QY4"/>
<evidence type="ECO:0000256" key="1">
    <source>
        <dbReference type="SAM" id="MobiDB-lite"/>
    </source>
</evidence>
<keyword evidence="3" id="KW-1185">Reference proteome</keyword>
<dbReference type="PROSITE" id="PS51221">
    <property type="entry name" value="TTL"/>
    <property type="match status" value="1"/>
</dbReference>
<dbReference type="Proteomes" id="UP000009168">
    <property type="component" value="Unassembled WGS sequence"/>
</dbReference>
<protein>
    <submittedName>
        <fullName evidence="2">Tubulin-tyrosine ligase family protein</fullName>
    </submittedName>
</protein>
<sequence length="1176" mass="137094">MSEDVYRSQGRQRLPSFYEDSQTVNSPSSIKKVLSLGKHSQKSIQVKNISSEMMKIIRRYLHVASSEWETQIGQNNTLILKRRHNQKYSSSLSDQKQQLNQNSQQHVKSLSNQQKLLGNQKTESPSNNYEQLRDPRFWIQRSLSEQIGNVKGLNSELVDYKFKVTHKNQKDEDIRLASERNNQPVGLELRKIVPSRQNSELPFCPSPSQTIYKQNSNKLLDIKVLKDQWNISRPNYSLENSKDEELVDLHKQHIVQDFFTQFKNVHQNSYQKNLKTAESLLSPKRKILPKVLNSSKRQNINANYGAQEKLYSEEDTHNFIFPQNSNGGNSIEQLRQNIQSPSQNSKILKLLSIQKLNHQSSHKQSRLSLLSQTPQQMYYNLSSASQDQKQNRYTTKAISAYQAIQKLYNNQDKMNRFMLETIQLTPISKCITKGATGNSKVLRIISEGNIANNSSVQEQILGYKLHQPFEEQDNESEVYLNDLYKQEDNGNNIGGDKMNIENDYQQQKEGDNCKQNKNESRQKDYKIRKFQIKKTDPSINALGKSHPIYYEQKYIVRLQKEKQFTVRISAYRDFIQAINFSNKLYVSIPEEKQNHPIYKAYVGKGNNQMLIRMVIKQRWWWIVTDQKEDANINLVWTQLRKNEILQTIKSLKQELTQARIQRQTSSTSILAAQQSPSNNLNQQPQIFSPSNSQTSFTQQFQTLAQQTSTQSLFGSQSESTTDESTIISASNLNLQSNSKQVVKLGRQAQFLKKLTNQSDFQALNNLFSNRNGKKFDQTAFSNIQVMSSLIREQECKQIKEPVQLKIHNHLQDNFHLSNKKALFYNMRSYYESNQQNPFDYIPLTFHIQEGKKDKEYSKFVAHFNYLKELASNNSNNQNSTAKKEQNIWIVKPGEITNRGSGIKVLSDLDQIEQIVESNEFHKTGMRKTFIIQKYIEYPLLYFKRKFDIRCYYLLTTTNGYLKGYWYQDGYIRTASKEFTTKNLGKMIHLTNDAVQKKDDQYGKYEKGNKVSYDELDKYITSLQPEKDFYNSILPQMKEIARDTMKAVYGKIDPDKKETTFEVFGLDFMIDENLKVWLIEVNTNPALDICCPLLSKIIPQMIENTFRIAIDPLFPPPAFSNHKNFNFDNILENNKYELVFDEVEDSKLIKMTGKDTNLNWQMIEEELDEDEEDIIPE</sequence>
<feature type="compositionally biased region" description="Low complexity" evidence="1">
    <location>
        <begin position="673"/>
        <end position="692"/>
    </location>
</feature>
<dbReference type="Pfam" id="PF03133">
    <property type="entry name" value="TTL"/>
    <property type="match status" value="1"/>
</dbReference>
<dbReference type="eggNOG" id="KOG2157">
    <property type="taxonomic scope" value="Eukaryota"/>
</dbReference>
<name>Q23QY4_TETTS</name>
<dbReference type="HOGENOM" id="CLU_269545_0_0_1"/>
<dbReference type="KEGG" id="tet:TTHERM_00997770"/>
<dbReference type="EMBL" id="GG662646">
    <property type="protein sequence ID" value="EAR98972.2"/>
    <property type="molecule type" value="Genomic_DNA"/>
</dbReference>
<evidence type="ECO:0000313" key="3">
    <source>
        <dbReference type="Proteomes" id="UP000009168"/>
    </source>
</evidence>
<feature type="region of interest" description="Disordered" evidence="1">
    <location>
        <begin position="667"/>
        <end position="692"/>
    </location>
</feature>
<dbReference type="InterPro" id="IPR004344">
    <property type="entry name" value="TTL/TTLL_fam"/>
</dbReference>
<dbReference type="RefSeq" id="XP_001019217.2">
    <property type="nucleotide sequence ID" value="XM_001019217.2"/>
</dbReference>
<dbReference type="GeneID" id="7829833"/>